<dbReference type="EMBL" id="JBAMMX010000009">
    <property type="protein sequence ID" value="KAK6933531.1"/>
    <property type="molecule type" value="Genomic_DNA"/>
</dbReference>
<keyword evidence="3" id="KW-1185">Reference proteome</keyword>
<organism evidence="2 3">
    <name type="scientific">Dillenia turbinata</name>
    <dbReference type="NCBI Taxonomy" id="194707"/>
    <lineage>
        <taxon>Eukaryota</taxon>
        <taxon>Viridiplantae</taxon>
        <taxon>Streptophyta</taxon>
        <taxon>Embryophyta</taxon>
        <taxon>Tracheophyta</taxon>
        <taxon>Spermatophyta</taxon>
        <taxon>Magnoliopsida</taxon>
        <taxon>eudicotyledons</taxon>
        <taxon>Gunneridae</taxon>
        <taxon>Pentapetalae</taxon>
        <taxon>Dilleniales</taxon>
        <taxon>Dilleniaceae</taxon>
        <taxon>Dillenia</taxon>
    </lineage>
</organism>
<evidence type="ECO:0000313" key="3">
    <source>
        <dbReference type="Proteomes" id="UP001370490"/>
    </source>
</evidence>
<feature type="transmembrane region" description="Helical" evidence="1">
    <location>
        <begin position="144"/>
        <end position="173"/>
    </location>
</feature>
<reference evidence="2 3" key="1">
    <citation type="submission" date="2023-12" db="EMBL/GenBank/DDBJ databases">
        <title>A high-quality genome assembly for Dillenia turbinata (Dilleniales).</title>
        <authorList>
            <person name="Chanderbali A."/>
        </authorList>
    </citation>
    <scope>NUCLEOTIDE SEQUENCE [LARGE SCALE GENOMIC DNA]</scope>
    <source>
        <strain evidence="2">LSX21</strain>
        <tissue evidence="2">Leaf</tissue>
    </source>
</reference>
<sequence>MAQDIYEKSLDSTVPLLRAFLSFFYELGMSGISNGLWYTELDTPKILWLCTFSNETAFSPDMVLPLLNPLVGEKLILCTALPSSIAYALLYSLARASWNAVIYENSCDYAGTLLECFLWNDLCPCKTFYICYYFKRSKLNQSGLWSVVTFFLKLFFSSTFVFFVEFMLFIWILRGKHKDLLLGSLVLVDVTSAWFLSPNALFNCTGFSIICASVCLVISLCYACIPSLETSSDP</sequence>
<accession>A0AAN8VP69</accession>
<keyword evidence="1" id="KW-1133">Transmembrane helix</keyword>
<dbReference type="AlphaFoldDB" id="A0AAN8VP69"/>
<keyword evidence="1" id="KW-0812">Transmembrane</keyword>
<feature type="transmembrane region" description="Helical" evidence="1">
    <location>
        <begin position="180"/>
        <end position="201"/>
    </location>
</feature>
<keyword evidence="1" id="KW-0472">Membrane</keyword>
<evidence type="ECO:0000313" key="2">
    <source>
        <dbReference type="EMBL" id="KAK6933531.1"/>
    </source>
</evidence>
<name>A0AAN8VP69_9MAGN</name>
<feature type="transmembrane region" description="Helical" evidence="1">
    <location>
        <begin position="207"/>
        <end position="225"/>
    </location>
</feature>
<comment type="caution">
    <text evidence="2">The sequence shown here is derived from an EMBL/GenBank/DDBJ whole genome shotgun (WGS) entry which is preliminary data.</text>
</comment>
<dbReference type="Proteomes" id="UP001370490">
    <property type="component" value="Unassembled WGS sequence"/>
</dbReference>
<evidence type="ECO:0000256" key="1">
    <source>
        <dbReference type="SAM" id="Phobius"/>
    </source>
</evidence>
<gene>
    <name evidence="2" type="ORF">RJ641_036425</name>
</gene>
<protein>
    <submittedName>
        <fullName evidence="2">Uncharacterized protein</fullName>
    </submittedName>
</protein>
<proteinExistence type="predicted"/>